<organism evidence="4 5">
    <name type="scientific">Corynebacterium qintianiae</name>
    <dbReference type="NCBI Taxonomy" id="2709392"/>
    <lineage>
        <taxon>Bacteria</taxon>
        <taxon>Bacillati</taxon>
        <taxon>Actinomycetota</taxon>
        <taxon>Actinomycetes</taxon>
        <taxon>Mycobacteriales</taxon>
        <taxon>Corynebacteriaceae</taxon>
        <taxon>Corynebacterium</taxon>
    </lineage>
</organism>
<feature type="domain" description="CobB/CobQ-like glutamine amidotransferase" evidence="3">
    <location>
        <begin position="6"/>
        <end position="202"/>
    </location>
</feature>
<dbReference type="SUPFAM" id="SSF52317">
    <property type="entry name" value="Class I glutamine amidotransferase-like"/>
    <property type="match status" value="1"/>
</dbReference>
<keyword evidence="2" id="KW-0133">Cell shape</keyword>
<evidence type="ECO:0000256" key="2">
    <source>
        <dbReference type="HAMAP-Rule" id="MF_02213"/>
    </source>
</evidence>
<keyword evidence="2" id="KW-0436">Ligase</keyword>
<feature type="active site" evidence="2">
    <location>
        <position position="195"/>
    </location>
</feature>
<dbReference type="GO" id="GO:0004359">
    <property type="term" value="F:glutaminase activity"/>
    <property type="evidence" value="ECO:0007669"/>
    <property type="project" value="UniProtKB-UniRule"/>
</dbReference>
<protein>
    <recommendedName>
        <fullName evidence="2">Lipid II isoglutaminyl synthase (glutamine-hydrolyzing) subunit GatD</fullName>
        <ecNumber evidence="2">6.3.5.13</ecNumber>
    </recommendedName>
    <alternativeName>
        <fullName evidence="2">Lipid II isoglutaminyl synthase glutaminase subunit</fullName>
        <ecNumber evidence="2">3.5.1.2</ecNumber>
    </alternativeName>
</protein>
<dbReference type="UniPathway" id="UPA00219"/>
<dbReference type="AlphaFoldDB" id="A0A7T0KP22"/>
<evidence type="ECO:0000313" key="4">
    <source>
        <dbReference type="EMBL" id="QPK83373.1"/>
    </source>
</evidence>
<dbReference type="InterPro" id="IPR029062">
    <property type="entry name" value="Class_I_gatase-like"/>
</dbReference>
<dbReference type="EMBL" id="CP064955">
    <property type="protein sequence ID" value="QPK83373.1"/>
    <property type="molecule type" value="Genomic_DNA"/>
</dbReference>
<dbReference type="EC" id="3.5.1.2" evidence="2"/>
<feature type="active site" description="Nucleophile" evidence="2">
    <location>
        <position position="93"/>
    </location>
</feature>
<accession>A0A7T0KP22</accession>
<dbReference type="InterPro" id="IPR004484">
    <property type="entry name" value="CbiA/CobB_synth"/>
</dbReference>
<sequence>MAKQLRIGLILPDVLGTYGDDGNALVLRQRARMRGMNAEVERVLLDDPVPDDCDVYTIGGGEDSAQVIAAARLAASPGLQSAAADGRPIFAVCAGMQVLGRTFNAHGTVVDGLGLIDVTTTAMEKRAIGEVSSAPTRAGITAGLTETLTGFENHMGGTVLGPEASALGTVKRGVGNVDASVEGVVQGSVIATYMHGPALARNPQLADLFLAHALDVALTDLEPLELAEIDRLRLERLR</sequence>
<name>A0A7T0KP22_9CORY</name>
<dbReference type="GO" id="GO:0008360">
    <property type="term" value="P:regulation of cell shape"/>
    <property type="evidence" value="ECO:0007669"/>
    <property type="project" value="UniProtKB-KW"/>
</dbReference>
<comment type="subunit">
    <text evidence="2">Forms a heterodimer with MurT.</text>
</comment>
<dbReference type="InterPro" id="IPR011698">
    <property type="entry name" value="GATase_3"/>
</dbReference>
<reference evidence="4 5" key="1">
    <citation type="submission" date="2020-11" db="EMBL/GenBank/DDBJ databases">
        <title>Corynebacterium sp. MC1420.</title>
        <authorList>
            <person name="Zhou J."/>
        </authorList>
    </citation>
    <scope>NUCLEOTIDE SEQUENCE [LARGE SCALE GENOMIC DNA]</scope>
    <source>
        <strain evidence="4 5">MC1420</strain>
    </source>
</reference>
<keyword evidence="2" id="KW-0573">Peptidoglycan synthesis</keyword>
<dbReference type="Gene3D" id="3.40.50.880">
    <property type="match status" value="1"/>
</dbReference>
<dbReference type="GO" id="GO:0140282">
    <property type="term" value="F:carbon-nitrogen ligase activity on lipid II"/>
    <property type="evidence" value="ECO:0007669"/>
    <property type="project" value="UniProtKB-UniRule"/>
</dbReference>
<comment type="catalytic activity">
    <reaction evidence="2">
        <text>L-glutamine + H2O = L-glutamate + NH4(+)</text>
        <dbReference type="Rhea" id="RHEA:15889"/>
        <dbReference type="ChEBI" id="CHEBI:15377"/>
        <dbReference type="ChEBI" id="CHEBI:28938"/>
        <dbReference type="ChEBI" id="CHEBI:29985"/>
        <dbReference type="ChEBI" id="CHEBI:58359"/>
        <dbReference type="EC" id="3.5.1.2"/>
    </reaction>
</comment>
<keyword evidence="1 2" id="KW-0315">Glutamine amidotransferase</keyword>
<dbReference type="InterPro" id="IPR033949">
    <property type="entry name" value="CobQ_GATase1"/>
</dbReference>
<comment type="function">
    <text evidence="2">The lipid II isoglutaminyl synthase complex catalyzes the formation of alpha-D-isoglutamine in the cell wall lipid II stem peptide. The GatD subunit catalyzes the hydrolysis of glutamine to glutamate and ammonia. The resulting ammonia molecule is channeled to the active site of MurT.</text>
</comment>
<keyword evidence="4" id="KW-0808">Transferase</keyword>
<comment type="catalytic activity">
    <reaction evidence="2">
        <text>beta-D-GlcNAc-(1-&gt;4)-Mur2Ac(oyl-L-Ala-gamma-D-Glu-L-Lys-D-Ala-D-Ala)-di-trans,octa-cis-undecaprenyl diphosphate + L-glutamine + ATP + H2O = beta-D-GlcNAc-(1-&gt;4)-Mur2Ac(oyl-L-Ala-D-isoglutaminyl-L-Lys-D-Ala-D-Ala)-di-trans,octa-cis-undecaprenyl diphosphate + L-glutamate + ADP + phosphate + H(+)</text>
        <dbReference type="Rhea" id="RHEA:57928"/>
        <dbReference type="ChEBI" id="CHEBI:15377"/>
        <dbReference type="ChEBI" id="CHEBI:15378"/>
        <dbReference type="ChEBI" id="CHEBI:29985"/>
        <dbReference type="ChEBI" id="CHEBI:30616"/>
        <dbReference type="ChEBI" id="CHEBI:43474"/>
        <dbReference type="ChEBI" id="CHEBI:58359"/>
        <dbReference type="ChEBI" id="CHEBI:60033"/>
        <dbReference type="ChEBI" id="CHEBI:62233"/>
        <dbReference type="ChEBI" id="CHEBI:456216"/>
        <dbReference type="EC" id="6.3.5.13"/>
    </reaction>
</comment>
<comment type="similarity">
    <text evidence="2">Belongs to the CobB/CobQ family. GatD subfamily.</text>
</comment>
<evidence type="ECO:0000259" key="3">
    <source>
        <dbReference type="Pfam" id="PF07685"/>
    </source>
</evidence>
<dbReference type="CDD" id="cd01750">
    <property type="entry name" value="GATase1_CobQ"/>
    <property type="match status" value="1"/>
</dbReference>
<dbReference type="Proteomes" id="UP000594586">
    <property type="component" value="Chromosome"/>
</dbReference>
<dbReference type="Pfam" id="PF07685">
    <property type="entry name" value="GATase_3"/>
    <property type="match status" value="1"/>
</dbReference>
<proteinExistence type="inferred from homology"/>
<dbReference type="GO" id="GO:0009236">
    <property type="term" value="P:cobalamin biosynthetic process"/>
    <property type="evidence" value="ECO:0007669"/>
    <property type="project" value="InterPro"/>
</dbReference>
<dbReference type="GO" id="GO:0009252">
    <property type="term" value="P:peptidoglycan biosynthetic process"/>
    <property type="evidence" value="ECO:0007669"/>
    <property type="project" value="UniProtKB-UniRule"/>
</dbReference>
<dbReference type="PANTHER" id="PTHR43873:SF2">
    <property type="entry name" value="COBYRIC ACID SYNTHASE"/>
    <property type="match status" value="1"/>
</dbReference>
<keyword evidence="2" id="KW-0378">Hydrolase</keyword>
<dbReference type="GO" id="GO:0071555">
    <property type="term" value="P:cell wall organization"/>
    <property type="evidence" value="ECO:0007669"/>
    <property type="project" value="UniProtKB-KW"/>
</dbReference>
<dbReference type="PANTHER" id="PTHR43873">
    <property type="entry name" value="COBYRINATE A,C-DIAMIDE SYNTHASE"/>
    <property type="match status" value="1"/>
</dbReference>
<dbReference type="HAMAP" id="MF_02213">
    <property type="entry name" value="Lipid_II_synth_GatD"/>
    <property type="match status" value="1"/>
</dbReference>
<dbReference type="GO" id="GO:0016740">
    <property type="term" value="F:transferase activity"/>
    <property type="evidence" value="ECO:0007669"/>
    <property type="project" value="UniProtKB-KW"/>
</dbReference>
<keyword evidence="2" id="KW-0961">Cell wall biogenesis/degradation</keyword>
<dbReference type="GO" id="GO:0042242">
    <property type="term" value="F:cobyrinic acid a,c-diamide synthase activity"/>
    <property type="evidence" value="ECO:0007669"/>
    <property type="project" value="InterPro"/>
</dbReference>
<evidence type="ECO:0000313" key="5">
    <source>
        <dbReference type="Proteomes" id="UP000594586"/>
    </source>
</evidence>
<keyword evidence="5" id="KW-1185">Reference proteome</keyword>
<gene>
    <name evidence="2" type="primary">gatD</name>
    <name evidence="4" type="ORF">G7Y29_00645</name>
</gene>
<dbReference type="KEGG" id="cqn:G7Y29_00645"/>
<feature type="binding site" evidence="2">
    <location>
        <position position="126"/>
    </location>
    <ligand>
        <name>substrate</name>
    </ligand>
</feature>
<dbReference type="EC" id="6.3.5.13" evidence="2"/>
<dbReference type="PROSITE" id="PS51274">
    <property type="entry name" value="GATASE_COBBQ"/>
    <property type="match status" value="1"/>
</dbReference>
<comment type="pathway">
    <text evidence="2">Cell wall biogenesis; peptidoglycan biosynthesis.</text>
</comment>
<dbReference type="InterPro" id="IPR043702">
    <property type="entry name" value="Lipid_II_synth_GatD"/>
</dbReference>
<dbReference type="RefSeq" id="WP_165002927.1">
    <property type="nucleotide sequence ID" value="NZ_CP064955.1"/>
</dbReference>
<evidence type="ECO:0000256" key="1">
    <source>
        <dbReference type="ARBA" id="ARBA00022962"/>
    </source>
</evidence>